<dbReference type="InterPro" id="IPR011059">
    <property type="entry name" value="Metal-dep_hydrolase_composite"/>
</dbReference>
<keyword evidence="2" id="KW-0378">Hydrolase</keyword>
<dbReference type="GO" id="GO:0016810">
    <property type="term" value="F:hydrolase activity, acting on carbon-nitrogen (but not peptide) bonds"/>
    <property type="evidence" value="ECO:0007669"/>
    <property type="project" value="InterPro"/>
</dbReference>
<feature type="domain" description="Amidohydrolase 3" evidence="1">
    <location>
        <begin position="52"/>
        <end position="545"/>
    </location>
</feature>
<keyword evidence="3" id="KW-1185">Reference proteome</keyword>
<accession>F5YD76</accession>
<dbReference type="eggNOG" id="COG1574">
    <property type="taxonomic scope" value="Bacteria"/>
</dbReference>
<dbReference type="Proteomes" id="UP000009222">
    <property type="component" value="Chromosome"/>
</dbReference>
<reference evidence="2 3" key="2">
    <citation type="journal article" date="2011" name="ISME J.">
        <title>RNA-seq reveals cooperative metabolic interactions between two termite-gut spirochete species in co-culture.</title>
        <authorList>
            <person name="Rosenthal A.Z."/>
            <person name="Matson E.G."/>
            <person name="Eldar A."/>
            <person name="Leadbetter J.R."/>
        </authorList>
    </citation>
    <scope>NUCLEOTIDE SEQUENCE [LARGE SCALE GENOMIC DNA]</scope>
    <source>
        <strain evidence="3">ATCC BAA-888 / DSM 13862 / ZAS-9</strain>
    </source>
</reference>
<dbReference type="Gene3D" id="3.10.310.70">
    <property type="match status" value="1"/>
</dbReference>
<organism evidence="2 3">
    <name type="scientific">Leadbettera azotonutricia (strain ATCC BAA-888 / DSM 13862 / ZAS-9)</name>
    <name type="common">Treponema azotonutricium</name>
    <dbReference type="NCBI Taxonomy" id="545695"/>
    <lineage>
        <taxon>Bacteria</taxon>
        <taxon>Pseudomonadati</taxon>
        <taxon>Spirochaetota</taxon>
        <taxon>Spirochaetia</taxon>
        <taxon>Spirochaetales</taxon>
        <taxon>Breznakiellaceae</taxon>
        <taxon>Leadbettera</taxon>
    </lineage>
</organism>
<sequence length="548" mass="59539">MESRDLKVIHNAKVYEGRGKFSQALRIEGGRIAGIGGNAEILESVPAGTEKIDAEGCLVIPAFNDSHLHLLWLGRREGMIEAAGALSIEEVLERGRDLIVRLKPEPGAYVQGAGVNPDLFTGEKRDLTRYDLDKISRVHPVIISRHCGHTVYCNSLALKMAGLDESAPHVEGGTFEKDANGRPTGVLRENANALVRKPVPALEKDEIRDKLRLAMKKALSVGIASVGSCDVNGPDFDEISNIYREIYSGAGPRVRVTMQCGISNSDDILAGYIDRRLSTGKVLYETPESGALLKMGPVKLFLDGTLGGQTAWMRQPYNDKPETSGFAVIEDALFRGFVRKASEGNMQIAVHAIGDAALNAVVSAFEGVTSPGNNPLRHGVVHCQVSRREDLERMARNNILALVQPIFLADDMHILESRVGLELASTSYAWGSMEKLGIPVSYGTDAPVSDLNPLLGISWAVNRCDPLNGLPRDGFYAAEKVDVSTAVDAYTSGSAYSAFSENYLGYIKPGYFADLAFIDKDIFAIPPDMIHKARVIRTMLAGETVWEI</sequence>
<dbReference type="HOGENOM" id="CLU_009942_3_1_12"/>
<dbReference type="KEGG" id="taz:TREAZ_2737"/>
<dbReference type="InParanoid" id="F5YD76"/>
<dbReference type="OrthoDB" id="9767366at2"/>
<dbReference type="InterPro" id="IPR032466">
    <property type="entry name" value="Metal_Hydrolase"/>
</dbReference>
<dbReference type="PANTHER" id="PTHR22642">
    <property type="entry name" value="IMIDAZOLONEPROPIONASE"/>
    <property type="match status" value="1"/>
</dbReference>
<dbReference type="FunCoup" id="F5YD76">
    <property type="interactions" value="193"/>
</dbReference>
<name>F5YD76_LEAAZ</name>
<dbReference type="STRING" id="545695.TREAZ_2737"/>
<evidence type="ECO:0000259" key="1">
    <source>
        <dbReference type="Pfam" id="PF07969"/>
    </source>
</evidence>
<dbReference type="SUPFAM" id="SSF51338">
    <property type="entry name" value="Composite domain of metallo-dependent hydrolases"/>
    <property type="match status" value="1"/>
</dbReference>
<proteinExistence type="predicted"/>
<dbReference type="Pfam" id="PF07969">
    <property type="entry name" value="Amidohydro_3"/>
    <property type="match status" value="1"/>
</dbReference>
<dbReference type="Gene3D" id="3.20.20.140">
    <property type="entry name" value="Metal-dependent hydrolases"/>
    <property type="match status" value="1"/>
</dbReference>
<evidence type="ECO:0000313" key="2">
    <source>
        <dbReference type="EMBL" id="AEF80482.1"/>
    </source>
</evidence>
<dbReference type="PANTHER" id="PTHR22642:SF2">
    <property type="entry name" value="PROTEIN LONG AFTER FAR-RED 3"/>
    <property type="match status" value="1"/>
</dbReference>
<dbReference type="AlphaFoldDB" id="F5YD76"/>
<dbReference type="EMBL" id="CP001841">
    <property type="protein sequence ID" value="AEF80482.1"/>
    <property type="molecule type" value="Genomic_DNA"/>
</dbReference>
<dbReference type="Gene3D" id="2.30.40.10">
    <property type="entry name" value="Urease, subunit C, domain 1"/>
    <property type="match status" value="1"/>
</dbReference>
<reference evidence="3" key="1">
    <citation type="submission" date="2009-12" db="EMBL/GenBank/DDBJ databases">
        <title>Complete sequence of Treponema azotonutricium strain ZAS-9.</title>
        <authorList>
            <person name="Tetu S.G."/>
            <person name="Matson E."/>
            <person name="Ren Q."/>
            <person name="Seshadri R."/>
            <person name="Elbourne L."/>
            <person name="Hassan K.A."/>
            <person name="Durkin A."/>
            <person name="Radune D."/>
            <person name="Mohamoud Y."/>
            <person name="Shay R."/>
            <person name="Jin S."/>
            <person name="Zhang X."/>
            <person name="Lucey K."/>
            <person name="Ballor N.R."/>
            <person name="Ottesen E."/>
            <person name="Rosenthal R."/>
            <person name="Allen A."/>
            <person name="Leadbetter J.R."/>
            <person name="Paulsen I.T."/>
        </authorList>
    </citation>
    <scope>NUCLEOTIDE SEQUENCE [LARGE SCALE GENOMIC DNA]</scope>
    <source>
        <strain evidence="3">ATCC BAA-888 / DSM 13862 / ZAS-9</strain>
    </source>
</reference>
<evidence type="ECO:0000313" key="3">
    <source>
        <dbReference type="Proteomes" id="UP000009222"/>
    </source>
</evidence>
<dbReference type="InterPro" id="IPR013108">
    <property type="entry name" value="Amidohydro_3"/>
</dbReference>
<protein>
    <submittedName>
        <fullName evidence="2">Amidohydrolase 3</fullName>
    </submittedName>
</protein>
<dbReference type="RefSeq" id="WP_015712797.1">
    <property type="nucleotide sequence ID" value="NC_015577.1"/>
</dbReference>
<gene>
    <name evidence="2" type="ordered locus">TREAZ_2737</name>
</gene>
<dbReference type="InterPro" id="IPR033932">
    <property type="entry name" value="YtcJ-like"/>
</dbReference>
<dbReference type="SUPFAM" id="SSF51556">
    <property type="entry name" value="Metallo-dependent hydrolases"/>
    <property type="match status" value="1"/>
</dbReference>
<dbReference type="CDD" id="cd01300">
    <property type="entry name" value="YtcJ_like"/>
    <property type="match status" value="1"/>
</dbReference>